<dbReference type="RefSeq" id="WP_145271696.1">
    <property type="nucleotide sequence ID" value="NZ_CP036272.1"/>
</dbReference>
<dbReference type="PANTHER" id="PTHR43657:SF1">
    <property type="entry name" value="ALTERED INHERITANCE OF MITOCHONDRIA PROTEIN 24, MITOCHONDRIAL"/>
    <property type="match status" value="1"/>
</dbReference>
<dbReference type="InterPro" id="IPR036983">
    <property type="entry name" value="AIM24_sf"/>
</dbReference>
<dbReference type="PANTHER" id="PTHR43657">
    <property type="entry name" value="TRYPTOPHAN RNA-BINDING ATTENUATOR PROTEIN-LIKE PROTEIN"/>
    <property type="match status" value="1"/>
</dbReference>
<dbReference type="OrthoDB" id="9779518at2"/>
<reference evidence="1 2" key="1">
    <citation type="submission" date="2019-02" db="EMBL/GenBank/DDBJ databases">
        <title>Deep-cultivation of Planctomycetes and their phenomic and genomic characterization uncovers novel biology.</title>
        <authorList>
            <person name="Wiegand S."/>
            <person name="Jogler M."/>
            <person name="Boedeker C."/>
            <person name="Pinto D."/>
            <person name="Vollmers J."/>
            <person name="Rivas-Marin E."/>
            <person name="Kohn T."/>
            <person name="Peeters S.H."/>
            <person name="Heuer A."/>
            <person name="Rast P."/>
            <person name="Oberbeckmann S."/>
            <person name="Bunk B."/>
            <person name="Jeske O."/>
            <person name="Meyerdierks A."/>
            <person name="Storesund J.E."/>
            <person name="Kallscheuer N."/>
            <person name="Luecker S."/>
            <person name="Lage O.M."/>
            <person name="Pohl T."/>
            <person name="Merkel B.J."/>
            <person name="Hornburger P."/>
            <person name="Mueller R.-W."/>
            <person name="Bruemmer F."/>
            <person name="Labrenz M."/>
            <person name="Spormann A.M."/>
            <person name="Op den Camp H."/>
            <person name="Overmann J."/>
            <person name="Amann R."/>
            <person name="Jetten M.S.M."/>
            <person name="Mascher T."/>
            <person name="Medema M.H."/>
            <person name="Devos D.P."/>
            <person name="Kaster A.-K."/>
            <person name="Ovreas L."/>
            <person name="Rohde M."/>
            <person name="Galperin M.Y."/>
            <person name="Jogler C."/>
        </authorList>
    </citation>
    <scope>NUCLEOTIDE SEQUENCE [LARGE SCALE GENOMIC DNA]</scope>
    <source>
        <strain evidence="1 2">SV_7m_r</strain>
    </source>
</reference>
<accession>A0A517SU83</accession>
<sequence length="218" mass="23706">MQAEIRDKPSFSNIHVQLQPGEEIIAEADAMAAMSGTIEMSTRWSGGVVQGILKRLFGGESMFVNSFTTKTGGELTLTQAFPGDMECIELNGNTMYLQPGAFIACEPGVKLGLSWAGIRMFIAREGLFRLKVSGKGRVWFGAYGGIFEREIQDEYVVDSGHLVAYEPTIGIKVGMAGGIFSSFFSGEGLVTRVYGPGKIYMQSRSFDGLAAWTNAHLY</sequence>
<dbReference type="SUPFAM" id="SSF51219">
    <property type="entry name" value="TRAP-like"/>
    <property type="match status" value="1"/>
</dbReference>
<dbReference type="Gene3D" id="3.60.160.10">
    <property type="entry name" value="Mitochondrial biogenesis AIM24"/>
    <property type="match status" value="1"/>
</dbReference>
<protein>
    <recommendedName>
        <fullName evidence="3">TIGR00266 family protein</fullName>
    </recommendedName>
</protein>
<name>A0A517SU83_9BACT</name>
<dbReference type="InterPro" id="IPR002838">
    <property type="entry name" value="AIM24"/>
</dbReference>
<dbReference type="InterPro" id="IPR016031">
    <property type="entry name" value="Trp_RNA-bd_attenuator-like_dom"/>
</dbReference>
<dbReference type="NCBIfam" id="TIGR00266">
    <property type="entry name" value="TIGR00266 family protein"/>
    <property type="match status" value="1"/>
</dbReference>
<keyword evidence="2" id="KW-1185">Reference proteome</keyword>
<proteinExistence type="predicted"/>
<evidence type="ECO:0000313" key="2">
    <source>
        <dbReference type="Proteomes" id="UP000315003"/>
    </source>
</evidence>
<dbReference type="AlphaFoldDB" id="A0A517SU83"/>
<organism evidence="1 2">
    <name type="scientific">Stieleria bergensis</name>
    <dbReference type="NCBI Taxonomy" id="2528025"/>
    <lineage>
        <taxon>Bacteria</taxon>
        <taxon>Pseudomonadati</taxon>
        <taxon>Planctomycetota</taxon>
        <taxon>Planctomycetia</taxon>
        <taxon>Pirellulales</taxon>
        <taxon>Pirellulaceae</taxon>
        <taxon>Stieleria</taxon>
    </lineage>
</organism>
<evidence type="ECO:0000313" key="1">
    <source>
        <dbReference type="EMBL" id="QDT59670.1"/>
    </source>
</evidence>
<dbReference type="EMBL" id="CP036272">
    <property type="protein sequence ID" value="QDT59670.1"/>
    <property type="molecule type" value="Genomic_DNA"/>
</dbReference>
<dbReference type="Pfam" id="PF01987">
    <property type="entry name" value="AIM24"/>
    <property type="match status" value="1"/>
</dbReference>
<dbReference type="Proteomes" id="UP000315003">
    <property type="component" value="Chromosome"/>
</dbReference>
<evidence type="ECO:0008006" key="3">
    <source>
        <dbReference type="Google" id="ProtNLM"/>
    </source>
</evidence>
<gene>
    <name evidence="1" type="ORF">SV7mr_21790</name>
</gene>